<accession>Q21ZK5</accession>
<evidence type="ECO:0000259" key="1">
    <source>
        <dbReference type="Pfam" id="PF06527"/>
    </source>
</evidence>
<sequence length="523" mass="58346">MHDIPSRIDEFVIRTEGILGDADSVIRGHTLLPFYLPYRTESDSVNAIAGVRHGGIGGLKGRLGILASRFGASHPLKACSQCILEDQVAHQVAYWHTDHQWPGTWVCLKHQLALNYALYKVNAEGRFHWCLPLDVIQAPGIDAQRFEESRDILTRLSECAEGLGTLPKDFHFLPTRLAATYQKRLHELGCYGPTARLKSKEFLQLLEVVCSPLSCVHGLGILRGDDVPLLNQFARLIDEHRGVAHPLKHFVISLALFNNWTAFVGAYEAAQSGHERNESDVDTLANIDHALINTQKVALIESVKNGQSVTAASKEFGVAVATAMAWAAEAGLHTPWRAKIFSSSRRKCAMQMLRDGKSKEDVAATASVSIQSITLLLRTQPGLRADWNQAKFDRTQKESRTSWTQMAQRLHPISGRRLRQLQPAIFAWLYRNDRNWLEDFNAKLPQSVKTNNSNIRWDARDANYSQGVDAAALAVHLARPGSRIRLADLCNRIPELKARLSNLDQLPLTHAAIGRATRRHATD</sequence>
<proteinExistence type="predicted"/>
<dbReference type="STRING" id="338969.Rfer_1057"/>
<dbReference type="KEGG" id="rfr:Rfer_1057"/>
<name>Q21ZK5_ALBFT</name>
<dbReference type="Pfam" id="PF15978">
    <property type="entry name" value="TnsD"/>
    <property type="match status" value="1"/>
</dbReference>
<dbReference type="Proteomes" id="UP000008332">
    <property type="component" value="Chromosome"/>
</dbReference>
<evidence type="ECO:0000313" key="4">
    <source>
        <dbReference type="Proteomes" id="UP000008332"/>
    </source>
</evidence>
<feature type="domain" description="Transposon Tn7 transposition protein TnsD C-terminal" evidence="2">
    <location>
        <begin position="156"/>
        <end position="513"/>
    </location>
</feature>
<evidence type="ECO:0000313" key="3">
    <source>
        <dbReference type="EMBL" id="ABD68798.1"/>
    </source>
</evidence>
<organism evidence="3 4">
    <name type="scientific">Albidiferax ferrireducens (strain ATCC BAA-621 / DSM 15236 / T118)</name>
    <name type="common">Rhodoferax ferrireducens</name>
    <dbReference type="NCBI Taxonomy" id="338969"/>
    <lineage>
        <taxon>Bacteria</taxon>
        <taxon>Pseudomonadati</taxon>
        <taxon>Pseudomonadota</taxon>
        <taxon>Betaproteobacteria</taxon>
        <taxon>Burkholderiales</taxon>
        <taxon>Comamonadaceae</taxon>
        <taxon>Rhodoferax</taxon>
    </lineage>
</organism>
<dbReference type="InterPro" id="IPR032750">
    <property type="entry name" value="TnsD_C"/>
</dbReference>
<dbReference type="eggNOG" id="COG2963">
    <property type="taxonomic scope" value="Bacteria"/>
</dbReference>
<reference evidence="4" key="1">
    <citation type="submission" date="2006-02" db="EMBL/GenBank/DDBJ databases">
        <title>Complete sequence of chromosome of Rhodoferax ferrireducens DSM 15236.</title>
        <authorList>
            <person name="Copeland A."/>
            <person name="Lucas S."/>
            <person name="Lapidus A."/>
            <person name="Barry K."/>
            <person name="Detter J.C."/>
            <person name="Glavina del Rio T."/>
            <person name="Hammon N."/>
            <person name="Israni S."/>
            <person name="Pitluck S."/>
            <person name="Brettin T."/>
            <person name="Bruce D."/>
            <person name="Han C."/>
            <person name="Tapia R."/>
            <person name="Gilna P."/>
            <person name="Kiss H."/>
            <person name="Schmutz J."/>
            <person name="Larimer F."/>
            <person name="Land M."/>
            <person name="Kyrpides N."/>
            <person name="Ivanova N."/>
            <person name="Richardson P."/>
        </authorList>
    </citation>
    <scope>NUCLEOTIDE SEQUENCE [LARGE SCALE GENOMIC DNA]</scope>
    <source>
        <strain evidence="4">ATCC BAA-621 / DSM 15236 / T118</strain>
    </source>
</reference>
<dbReference type="Pfam" id="PF06527">
    <property type="entry name" value="TniQ"/>
    <property type="match status" value="1"/>
</dbReference>
<feature type="domain" description="TniQ" evidence="1">
    <location>
        <begin position="21"/>
        <end position="114"/>
    </location>
</feature>
<dbReference type="EMBL" id="CP000267">
    <property type="protein sequence ID" value="ABD68798.1"/>
    <property type="molecule type" value="Genomic_DNA"/>
</dbReference>
<protein>
    <submittedName>
        <fullName evidence="3">Uncharacterized protein</fullName>
    </submittedName>
</protein>
<gene>
    <name evidence="3" type="ordered locus">Rfer_1057</name>
</gene>
<dbReference type="InterPro" id="IPR009492">
    <property type="entry name" value="TniQ"/>
</dbReference>
<evidence type="ECO:0000259" key="2">
    <source>
        <dbReference type="Pfam" id="PF15978"/>
    </source>
</evidence>
<dbReference type="HOGENOM" id="CLU_033785_1_0_4"/>
<keyword evidence="4" id="KW-1185">Reference proteome</keyword>
<dbReference type="AlphaFoldDB" id="Q21ZK5"/>